<dbReference type="SUPFAM" id="SSF48557">
    <property type="entry name" value="L-aspartase-like"/>
    <property type="match status" value="1"/>
</dbReference>
<comment type="subunit">
    <text evidence="5">Homotetramer.</text>
</comment>
<dbReference type="Pfam" id="PF00221">
    <property type="entry name" value="Lyase_aromatic"/>
    <property type="match status" value="1"/>
</dbReference>
<dbReference type="InterPro" id="IPR024083">
    <property type="entry name" value="Fumarase/histidase_N"/>
</dbReference>
<evidence type="ECO:0000256" key="6">
    <source>
        <dbReference type="ARBA" id="ARBA00012139"/>
    </source>
</evidence>
<dbReference type="InterPro" id="IPR008948">
    <property type="entry name" value="L-Aspartase-like"/>
</dbReference>
<evidence type="ECO:0000256" key="1">
    <source>
        <dbReference type="ARBA" id="ARBA00002235"/>
    </source>
</evidence>
<comment type="function">
    <text evidence="1">This is a key enzyme of plant metabolism catalyzing the first reaction in the biosynthesis from L-phenylalanine of a wide variety of natural products based on the phenylpropane skeleton.</text>
</comment>
<dbReference type="InterPro" id="IPR022313">
    <property type="entry name" value="Phe/His_NH3-lyase_AS"/>
</dbReference>
<gene>
    <name evidence="14" type="ORF">V6N12_002080</name>
</gene>
<evidence type="ECO:0000256" key="4">
    <source>
        <dbReference type="ARBA" id="ARBA00007238"/>
    </source>
</evidence>
<comment type="catalytic activity">
    <reaction evidence="11 13">
        <text>L-phenylalanine = (E)-cinnamate + NH4(+)</text>
        <dbReference type="Rhea" id="RHEA:21384"/>
        <dbReference type="ChEBI" id="CHEBI:15669"/>
        <dbReference type="ChEBI" id="CHEBI:28938"/>
        <dbReference type="ChEBI" id="CHEBI:58095"/>
        <dbReference type="EC" id="4.3.1.24"/>
    </reaction>
</comment>
<evidence type="ECO:0000313" key="14">
    <source>
        <dbReference type="EMBL" id="KAK8495576.1"/>
    </source>
</evidence>
<name>A0ABR2AP41_9ROSI</name>
<evidence type="ECO:0000256" key="11">
    <source>
        <dbReference type="ARBA" id="ARBA00023537"/>
    </source>
</evidence>
<comment type="similarity">
    <text evidence="4 12">Belongs to the PAL/histidase family.</text>
</comment>
<evidence type="ECO:0000256" key="5">
    <source>
        <dbReference type="ARBA" id="ARBA00011881"/>
    </source>
</evidence>
<keyword evidence="10 12" id="KW-0456">Lyase</keyword>
<accession>A0ABR2AP41</accession>
<evidence type="ECO:0000256" key="9">
    <source>
        <dbReference type="ARBA" id="ARBA00023232"/>
    </source>
</evidence>
<dbReference type="InterPro" id="IPR023144">
    <property type="entry name" value="Phe_NH3-lyase_shielding_dom_sf"/>
</dbReference>
<evidence type="ECO:0000313" key="15">
    <source>
        <dbReference type="Proteomes" id="UP001472677"/>
    </source>
</evidence>
<dbReference type="PROSITE" id="PS00488">
    <property type="entry name" value="PAL_HISTIDASE"/>
    <property type="match status" value="1"/>
</dbReference>
<evidence type="ECO:0000256" key="3">
    <source>
        <dbReference type="ARBA" id="ARBA00005138"/>
    </source>
</evidence>
<evidence type="ECO:0000256" key="7">
    <source>
        <dbReference type="ARBA" id="ARBA00022490"/>
    </source>
</evidence>
<dbReference type="Gene3D" id="1.20.200.10">
    <property type="entry name" value="Fumarase/aspartase (Central domain)"/>
    <property type="match status" value="1"/>
</dbReference>
<organism evidence="14 15">
    <name type="scientific">Hibiscus sabdariffa</name>
    <name type="common">roselle</name>
    <dbReference type="NCBI Taxonomy" id="183260"/>
    <lineage>
        <taxon>Eukaryota</taxon>
        <taxon>Viridiplantae</taxon>
        <taxon>Streptophyta</taxon>
        <taxon>Embryophyta</taxon>
        <taxon>Tracheophyta</taxon>
        <taxon>Spermatophyta</taxon>
        <taxon>Magnoliopsida</taxon>
        <taxon>eudicotyledons</taxon>
        <taxon>Gunneridae</taxon>
        <taxon>Pentapetalae</taxon>
        <taxon>rosids</taxon>
        <taxon>malvids</taxon>
        <taxon>Malvales</taxon>
        <taxon>Malvaceae</taxon>
        <taxon>Malvoideae</taxon>
        <taxon>Hibiscus</taxon>
    </lineage>
</organism>
<keyword evidence="7" id="KW-0963">Cytoplasm</keyword>
<comment type="subcellular location">
    <subcellularLocation>
        <location evidence="2 13">Cytoplasm</location>
    </subcellularLocation>
</comment>
<dbReference type="EC" id="4.3.1.24" evidence="6 13"/>
<keyword evidence="8 13" id="KW-0587">Phenylpropanoid metabolism</keyword>
<dbReference type="Gene3D" id="1.10.274.20">
    <property type="entry name" value="Phenylalanine ammonia-lyase 1, domain 3"/>
    <property type="match status" value="1"/>
</dbReference>
<comment type="pathway">
    <text evidence="3 13">Phenylpropanoid metabolism; trans-cinnamate biosynthesis; trans-cinnamate from L-phenylalanine: step 1/1.</text>
</comment>
<reference evidence="14 15" key="1">
    <citation type="journal article" date="2024" name="G3 (Bethesda)">
        <title>Genome assembly of Hibiscus sabdariffa L. provides insights into metabolisms of medicinal natural products.</title>
        <authorList>
            <person name="Kim T."/>
        </authorList>
    </citation>
    <scope>NUCLEOTIDE SEQUENCE [LARGE SCALE GENOMIC DNA]</scope>
    <source>
        <strain evidence="14">TK-2024</strain>
        <tissue evidence="14">Old leaves</tissue>
    </source>
</reference>
<dbReference type="NCBIfam" id="TIGR01226">
    <property type="entry name" value="phe_am_lyase"/>
    <property type="match status" value="1"/>
</dbReference>
<evidence type="ECO:0000256" key="12">
    <source>
        <dbReference type="RuleBase" id="RU003954"/>
    </source>
</evidence>
<keyword evidence="15" id="KW-1185">Reference proteome</keyword>
<dbReference type="CDD" id="cd00332">
    <property type="entry name" value="PAL-HAL"/>
    <property type="match status" value="1"/>
</dbReference>
<proteinExistence type="inferred from homology"/>
<dbReference type="PANTHER" id="PTHR10362">
    <property type="entry name" value="HISTIDINE AMMONIA-LYASE"/>
    <property type="match status" value="1"/>
</dbReference>
<evidence type="ECO:0000256" key="10">
    <source>
        <dbReference type="ARBA" id="ARBA00023239"/>
    </source>
</evidence>
<dbReference type="EMBL" id="JBBPBM010000423">
    <property type="protein sequence ID" value="KAK8495576.1"/>
    <property type="molecule type" value="Genomic_DNA"/>
</dbReference>
<dbReference type="InterPro" id="IPR001106">
    <property type="entry name" value="Aromatic_Lyase"/>
</dbReference>
<protein>
    <recommendedName>
        <fullName evidence="6 13">Phenylalanine ammonia-lyase</fullName>
        <ecNumber evidence="6 13">4.3.1.24</ecNumber>
    </recommendedName>
</protein>
<dbReference type="Gene3D" id="1.10.275.10">
    <property type="entry name" value="Fumarase/aspartase (N-terminal domain)"/>
    <property type="match status" value="1"/>
</dbReference>
<evidence type="ECO:0000256" key="13">
    <source>
        <dbReference type="RuleBase" id="RU003955"/>
    </source>
</evidence>
<evidence type="ECO:0000256" key="2">
    <source>
        <dbReference type="ARBA" id="ARBA00004496"/>
    </source>
</evidence>
<dbReference type="Proteomes" id="UP001472677">
    <property type="component" value="Unassembled WGS sequence"/>
</dbReference>
<sequence length="712" mass="77528">MELLSANCNGGNGFCTASESDPLNWAASALSMSGSHLDEVKRMVEEYKNPVVRLGGETLTIAQVTAIANRDAAVQVELSEATRPAVKASSDWVMEGMSRGTDSYGVTTGFGATSHRRTKQGAALQKELIRFLNAGVFGQGTESCHTLPHAATRAAMLVRINTLLQGYSGIRFEILEAMTKLLNVNITPCVPLRGSITASGDLVPLSYIAGLLTGRPNSRALGPNGETLNPTEAFNKAGINGGFFELQPKEGLAMVNGTAVGSGLASLVLYEANVLAVLSEVLSAVFAEVMQGKPEFTDHLTHKLKHHPGQIEAAAIMEHILDGSSYIKAAQKLHEMDPLQKPKQDRYALRTSPQWLGPQIETIRFATKMIEREINSVNDNPLIDVSRDKALHGGNFQGTPIGVSMDNTRLAIASIGKLMFAQFSELVNDYYNNGLPSNLSGGRNPSLDYGFKGAEIAMASYCSELQFLGNPVTNHVQSAEQHNQDVNSLGLISARKTAEAVDILKLMSSTFLIALCQAIDLRHLEENLKNTVKNTVSQVAKRVLTMGSNGELHPSRFCEKDLVRVVDREHLYAYVDDPCSPNYPLIQKLRQVLVDHALMNGEKEQDSTTSIFQKISAFEEELKTHLPKEVENARTEFENGNPAIPNKIEECRSYPLYKFVREVLGTNLLTGEKAISPGEECDKVFSAMCEGKLIDPLLDCLKGWNGAPLPIC</sequence>
<evidence type="ECO:0000256" key="8">
    <source>
        <dbReference type="ARBA" id="ARBA00023051"/>
    </source>
</evidence>
<keyword evidence="9" id="KW-0585">Phenylalanine catabolism</keyword>
<comment type="caution">
    <text evidence="14">The sequence shown here is derived from an EMBL/GenBank/DDBJ whole genome shotgun (WGS) entry which is preliminary data.</text>
</comment>
<dbReference type="InterPro" id="IPR005922">
    <property type="entry name" value="Phe_NH3-lyase"/>
</dbReference>